<feature type="transmembrane region" description="Helical" evidence="6">
    <location>
        <begin position="255"/>
        <end position="274"/>
    </location>
</feature>
<evidence type="ECO:0000256" key="3">
    <source>
        <dbReference type="ARBA" id="ARBA00022692"/>
    </source>
</evidence>
<comment type="caution">
    <text evidence="8">The sequence shown here is derived from an EMBL/GenBank/DDBJ whole genome shotgun (WGS) entry which is preliminary data.</text>
</comment>
<feature type="transmembrane region" description="Helical" evidence="6">
    <location>
        <begin position="161"/>
        <end position="178"/>
    </location>
</feature>
<feature type="transmembrane region" description="Helical" evidence="6">
    <location>
        <begin position="17"/>
        <end position="35"/>
    </location>
</feature>
<dbReference type="InterPro" id="IPR000620">
    <property type="entry name" value="EamA_dom"/>
</dbReference>
<feature type="transmembrane region" description="Helical" evidence="6">
    <location>
        <begin position="190"/>
        <end position="210"/>
    </location>
</feature>
<evidence type="ECO:0000313" key="8">
    <source>
        <dbReference type="EMBL" id="KAA1155971.1"/>
    </source>
</evidence>
<evidence type="ECO:0000256" key="6">
    <source>
        <dbReference type="SAM" id="Phobius"/>
    </source>
</evidence>
<evidence type="ECO:0000256" key="1">
    <source>
        <dbReference type="ARBA" id="ARBA00004651"/>
    </source>
</evidence>
<comment type="subcellular location">
    <subcellularLocation>
        <location evidence="1">Cell membrane</location>
        <topology evidence="1">Multi-pass membrane protein</topology>
    </subcellularLocation>
</comment>
<evidence type="ECO:0000313" key="9">
    <source>
        <dbReference type="Proteomes" id="UP000322915"/>
    </source>
</evidence>
<feature type="transmembrane region" description="Helical" evidence="6">
    <location>
        <begin position="131"/>
        <end position="149"/>
    </location>
</feature>
<feature type="transmembrane region" description="Helical" evidence="6">
    <location>
        <begin position="105"/>
        <end position="124"/>
    </location>
</feature>
<feature type="transmembrane region" description="Helical" evidence="6">
    <location>
        <begin position="222"/>
        <end position="243"/>
    </location>
</feature>
<dbReference type="InterPro" id="IPR051258">
    <property type="entry name" value="Diverse_Substrate_Transporter"/>
</dbReference>
<feature type="transmembrane region" description="Helical" evidence="6">
    <location>
        <begin position="280"/>
        <end position="298"/>
    </location>
</feature>
<sequence length="302" mass="33708">MDLIANTYKKARYKFPITELMLLMVALFWGTSYGLTKSVLIYTSVLLFIALRFSLTFLCMLPMVISDFRKGLNNDWKIAIPTGCILSAIFYCEVFGVLHTTASNAAFLISLSIVLTALAEPIINKKRISKALILLTVTSVLGIFFLTSSEEFELVLNKGDYFILLAALLRALMVTTTKRSTENKKITTRSLTAIQSFIVAISSLIALALFSTEAELSIPTVIEFWLIMSYLIIFCTLFAFYIQNYAVRRTSPTRVSLLMGSEPLFGAIFAIIWLNESLTLLQIFGGSLIFVSVVITSLQKTQ</sequence>
<accession>A0ABQ6RHN1</accession>
<evidence type="ECO:0000256" key="2">
    <source>
        <dbReference type="ARBA" id="ARBA00022475"/>
    </source>
</evidence>
<feature type="domain" description="EamA" evidence="7">
    <location>
        <begin position="19"/>
        <end position="147"/>
    </location>
</feature>
<keyword evidence="4 6" id="KW-1133">Transmembrane helix</keyword>
<dbReference type="Proteomes" id="UP000322915">
    <property type="component" value="Unassembled WGS sequence"/>
</dbReference>
<protein>
    <submittedName>
        <fullName evidence="8">DMT family transporter</fullName>
    </submittedName>
</protein>
<name>A0ABQ6RHN1_9GAMM</name>
<dbReference type="Pfam" id="PF00892">
    <property type="entry name" value="EamA"/>
    <property type="match status" value="2"/>
</dbReference>
<keyword evidence="9" id="KW-1185">Reference proteome</keyword>
<evidence type="ECO:0000259" key="7">
    <source>
        <dbReference type="Pfam" id="PF00892"/>
    </source>
</evidence>
<organism evidence="8 9">
    <name type="scientific">Pseudoalteromonas fuliginea</name>
    <dbReference type="NCBI Taxonomy" id="1872678"/>
    <lineage>
        <taxon>Bacteria</taxon>
        <taxon>Pseudomonadati</taxon>
        <taxon>Pseudomonadota</taxon>
        <taxon>Gammaproteobacteria</taxon>
        <taxon>Alteromonadales</taxon>
        <taxon>Pseudoalteromonadaceae</taxon>
        <taxon>Pseudoalteromonas</taxon>
    </lineage>
</organism>
<dbReference type="RefSeq" id="WP_149606064.1">
    <property type="nucleotide sequence ID" value="NZ_SEUJ01000070.1"/>
</dbReference>
<evidence type="ECO:0000256" key="5">
    <source>
        <dbReference type="ARBA" id="ARBA00023136"/>
    </source>
</evidence>
<reference evidence="8 9" key="1">
    <citation type="submission" date="2019-01" db="EMBL/GenBank/DDBJ databases">
        <title>Genome sequences of marine Pseudoalteromonas species.</title>
        <authorList>
            <person name="Boraston A.B."/>
            <person name="Hehemann J.-H."/>
            <person name="Vickers C.J."/>
            <person name="Salama-Alber O."/>
            <person name="Abe K."/>
            <person name="Hettle A.J."/>
        </authorList>
    </citation>
    <scope>NUCLEOTIDE SEQUENCE [LARGE SCALE GENOMIC DNA]</scope>
    <source>
        <strain evidence="8 9">PS47</strain>
    </source>
</reference>
<dbReference type="PANTHER" id="PTHR42920:SF5">
    <property type="entry name" value="EAMA DOMAIN-CONTAINING PROTEIN"/>
    <property type="match status" value="1"/>
</dbReference>
<keyword evidence="3 6" id="KW-0812">Transmembrane</keyword>
<keyword evidence="2" id="KW-1003">Cell membrane</keyword>
<feature type="transmembrane region" description="Helical" evidence="6">
    <location>
        <begin position="78"/>
        <end position="99"/>
    </location>
</feature>
<keyword evidence="5 6" id="KW-0472">Membrane</keyword>
<feature type="transmembrane region" description="Helical" evidence="6">
    <location>
        <begin position="41"/>
        <end position="66"/>
    </location>
</feature>
<dbReference type="SUPFAM" id="SSF103481">
    <property type="entry name" value="Multidrug resistance efflux transporter EmrE"/>
    <property type="match status" value="2"/>
</dbReference>
<proteinExistence type="predicted"/>
<dbReference type="InterPro" id="IPR037185">
    <property type="entry name" value="EmrE-like"/>
</dbReference>
<evidence type="ECO:0000256" key="4">
    <source>
        <dbReference type="ARBA" id="ARBA00022989"/>
    </source>
</evidence>
<gene>
    <name evidence="8" type="ORF">EU509_10875</name>
</gene>
<dbReference type="PANTHER" id="PTHR42920">
    <property type="entry name" value="OS03G0707200 PROTEIN-RELATED"/>
    <property type="match status" value="1"/>
</dbReference>
<feature type="domain" description="EamA" evidence="7">
    <location>
        <begin position="158"/>
        <end position="297"/>
    </location>
</feature>
<dbReference type="EMBL" id="SEUJ01000070">
    <property type="protein sequence ID" value="KAA1155971.1"/>
    <property type="molecule type" value="Genomic_DNA"/>
</dbReference>